<keyword evidence="2" id="KW-1185">Reference proteome</keyword>
<protein>
    <submittedName>
        <fullName evidence="1">Uncharacterized protein</fullName>
    </submittedName>
</protein>
<reference evidence="1" key="2">
    <citation type="submission" date="2020-11" db="EMBL/GenBank/DDBJ databases">
        <authorList>
            <person name="McCartney M.A."/>
            <person name="Auch B."/>
            <person name="Kono T."/>
            <person name="Mallez S."/>
            <person name="Becker A."/>
            <person name="Gohl D.M."/>
            <person name="Silverstein K.A.T."/>
            <person name="Koren S."/>
            <person name="Bechman K.B."/>
            <person name="Herman A."/>
            <person name="Abrahante J.E."/>
            <person name="Garbe J."/>
        </authorList>
    </citation>
    <scope>NUCLEOTIDE SEQUENCE</scope>
    <source>
        <strain evidence="1">Duluth1</strain>
        <tissue evidence="1">Whole animal</tissue>
    </source>
</reference>
<sequence length="132" mass="15047">MRSDLSAFKGVLRIGVPSKRTLGDAEAIDDRAGVTASRRNIGEGYPAPGGVLRLQPLAWNHFSFEQEKDDCKILENMDLLPFLPPVFPEEHEWILEYEDTEIPVLWGRMKEEVCSRIEKSGLLQQENEPKRP</sequence>
<proteinExistence type="predicted"/>
<evidence type="ECO:0000313" key="2">
    <source>
        <dbReference type="Proteomes" id="UP000828390"/>
    </source>
</evidence>
<accession>A0A9D4KCW3</accession>
<dbReference type="EMBL" id="JAIWYP010000004">
    <property type="protein sequence ID" value="KAH3837503.1"/>
    <property type="molecule type" value="Genomic_DNA"/>
</dbReference>
<comment type="caution">
    <text evidence="1">The sequence shown here is derived from an EMBL/GenBank/DDBJ whole genome shotgun (WGS) entry which is preliminary data.</text>
</comment>
<gene>
    <name evidence="1" type="ORF">DPMN_110894</name>
</gene>
<organism evidence="1 2">
    <name type="scientific">Dreissena polymorpha</name>
    <name type="common">Zebra mussel</name>
    <name type="synonym">Mytilus polymorpha</name>
    <dbReference type="NCBI Taxonomy" id="45954"/>
    <lineage>
        <taxon>Eukaryota</taxon>
        <taxon>Metazoa</taxon>
        <taxon>Spiralia</taxon>
        <taxon>Lophotrochozoa</taxon>
        <taxon>Mollusca</taxon>
        <taxon>Bivalvia</taxon>
        <taxon>Autobranchia</taxon>
        <taxon>Heteroconchia</taxon>
        <taxon>Euheterodonta</taxon>
        <taxon>Imparidentia</taxon>
        <taxon>Neoheterodontei</taxon>
        <taxon>Myida</taxon>
        <taxon>Dreissenoidea</taxon>
        <taxon>Dreissenidae</taxon>
        <taxon>Dreissena</taxon>
    </lineage>
</organism>
<dbReference type="Proteomes" id="UP000828390">
    <property type="component" value="Unassembled WGS sequence"/>
</dbReference>
<reference evidence="1" key="1">
    <citation type="journal article" date="2019" name="bioRxiv">
        <title>The Genome of the Zebra Mussel, Dreissena polymorpha: A Resource for Invasive Species Research.</title>
        <authorList>
            <person name="McCartney M.A."/>
            <person name="Auch B."/>
            <person name="Kono T."/>
            <person name="Mallez S."/>
            <person name="Zhang Y."/>
            <person name="Obille A."/>
            <person name="Becker A."/>
            <person name="Abrahante J.E."/>
            <person name="Garbe J."/>
            <person name="Badalamenti J.P."/>
            <person name="Herman A."/>
            <person name="Mangelson H."/>
            <person name="Liachko I."/>
            <person name="Sullivan S."/>
            <person name="Sone E.D."/>
            <person name="Koren S."/>
            <person name="Silverstein K.A.T."/>
            <person name="Beckman K.B."/>
            <person name="Gohl D.M."/>
        </authorList>
    </citation>
    <scope>NUCLEOTIDE SEQUENCE</scope>
    <source>
        <strain evidence="1">Duluth1</strain>
        <tissue evidence="1">Whole animal</tissue>
    </source>
</reference>
<name>A0A9D4KCW3_DREPO</name>
<dbReference type="AlphaFoldDB" id="A0A9D4KCW3"/>
<evidence type="ECO:0000313" key="1">
    <source>
        <dbReference type="EMBL" id="KAH3837503.1"/>
    </source>
</evidence>